<feature type="compositionally biased region" description="Low complexity" evidence="1">
    <location>
        <begin position="91"/>
        <end position="102"/>
    </location>
</feature>
<proteinExistence type="predicted"/>
<reference evidence="2" key="1">
    <citation type="journal article" date="2022" name="Int. J. Mol. Sci.">
        <title>Draft Genome of Tanacetum Coccineum: Genomic Comparison of Closely Related Tanacetum-Family Plants.</title>
        <authorList>
            <person name="Yamashiro T."/>
            <person name="Shiraishi A."/>
            <person name="Nakayama K."/>
            <person name="Satake H."/>
        </authorList>
    </citation>
    <scope>NUCLEOTIDE SEQUENCE</scope>
</reference>
<reference evidence="2" key="2">
    <citation type="submission" date="2022-01" db="EMBL/GenBank/DDBJ databases">
        <authorList>
            <person name="Yamashiro T."/>
            <person name="Shiraishi A."/>
            <person name="Satake H."/>
            <person name="Nakayama K."/>
        </authorList>
    </citation>
    <scope>NUCLEOTIDE SEQUENCE</scope>
</reference>
<comment type="caution">
    <text evidence="2">The sequence shown here is derived from an EMBL/GenBank/DDBJ whole genome shotgun (WGS) entry which is preliminary data.</text>
</comment>
<name>A0ABQ5J284_9ASTR</name>
<feature type="compositionally biased region" description="Acidic residues" evidence="1">
    <location>
        <begin position="1"/>
        <end position="16"/>
    </location>
</feature>
<keyword evidence="3" id="KW-1185">Reference proteome</keyword>
<dbReference type="EMBL" id="BQNB010021410">
    <property type="protein sequence ID" value="GJU06115.1"/>
    <property type="molecule type" value="Genomic_DNA"/>
</dbReference>
<evidence type="ECO:0000256" key="1">
    <source>
        <dbReference type="SAM" id="MobiDB-lite"/>
    </source>
</evidence>
<dbReference type="Proteomes" id="UP001151760">
    <property type="component" value="Unassembled WGS sequence"/>
</dbReference>
<evidence type="ECO:0000313" key="3">
    <source>
        <dbReference type="Proteomes" id="UP001151760"/>
    </source>
</evidence>
<feature type="compositionally biased region" description="Pro residues" evidence="1">
    <location>
        <begin position="26"/>
        <end position="49"/>
    </location>
</feature>
<feature type="region of interest" description="Disordered" evidence="1">
    <location>
        <begin position="1"/>
        <end position="67"/>
    </location>
</feature>
<feature type="compositionally biased region" description="Polar residues" evidence="1">
    <location>
        <begin position="115"/>
        <end position="124"/>
    </location>
</feature>
<protein>
    <submittedName>
        <fullName evidence="2">Uncharacterized protein</fullName>
    </submittedName>
</protein>
<gene>
    <name evidence="2" type="ORF">Tco_1122545</name>
</gene>
<accession>A0ABQ5J284</accession>
<feature type="region of interest" description="Disordered" evidence="1">
    <location>
        <begin position="83"/>
        <end position="130"/>
    </location>
</feature>
<sequence length="208" mass="23065">MFESFEDESEPIEDAPEVAKLLPTQVIPPPPVHISPTLPAEPTPTPPIIPHDTRATSRMTVRPQPPFPLGYRASIARWSNAPLTTPRSRHVSSSSSSSTSHTQPGPLPRRRHLVSSYSTPSASVRPSRKRCRSLTTSLLATTSAPAILSYVPADRLPPHKRFRDMPLSWNEETEEELQTLRARVVSSERENTPLRARVRAAELSDDST</sequence>
<evidence type="ECO:0000313" key="2">
    <source>
        <dbReference type="EMBL" id="GJU06115.1"/>
    </source>
</evidence>
<organism evidence="2 3">
    <name type="scientific">Tanacetum coccineum</name>
    <dbReference type="NCBI Taxonomy" id="301880"/>
    <lineage>
        <taxon>Eukaryota</taxon>
        <taxon>Viridiplantae</taxon>
        <taxon>Streptophyta</taxon>
        <taxon>Embryophyta</taxon>
        <taxon>Tracheophyta</taxon>
        <taxon>Spermatophyta</taxon>
        <taxon>Magnoliopsida</taxon>
        <taxon>eudicotyledons</taxon>
        <taxon>Gunneridae</taxon>
        <taxon>Pentapetalae</taxon>
        <taxon>asterids</taxon>
        <taxon>campanulids</taxon>
        <taxon>Asterales</taxon>
        <taxon>Asteraceae</taxon>
        <taxon>Asteroideae</taxon>
        <taxon>Anthemideae</taxon>
        <taxon>Anthemidinae</taxon>
        <taxon>Tanacetum</taxon>
    </lineage>
</organism>